<organism evidence="2 3">
    <name type="scientific">Solimonas terrae</name>
    <dbReference type="NCBI Taxonomy" id="1396819"/>
    <lineage>
        <taxon>Bacteria</taxon>
        <taxon>Pseudomonadati</taxon>
        <taxon>Pseudomonadota</taxon>
        <taxon>Gammaproteobacteria</taxon>
        <taxon>Nevskiales</taxon>
        <taxon>Nevskiaceae</taxon>
        <taxon>Solimonas</taxon>
    </lineage>
</organism>
<evidence type="ECO:0000313" key="3">
    <source>
        <dbReference type="Proteomes" id="UP000472676"/>
    </source>
</evidence>
<gene>
    <name evidence="2" type="ORF">G7Y85_17635</name>
</gene>
<protein>
    <recommendedName>
        <fullName evidence="4">SH3 domain-containing protein</fullName>
    </recommendedName>
</protein>
<name>A0A6M2BWN1_9GAMM</name>
<keyword evidence="1" id="KW-0732">Signal</keyword>
<dbReference type="PROSITE" id="PS51257">
    <property type="entry name" value="PROKAR_LIPOPROTEIN"/>
    <property type="match status" value="1"/>
</dbReference>
<dbReference type="RefSeq" id="WP_166260439.1">
    <property type="nucleotide sequence ID" value="NZ_JAAMOW010000009.1"/>
</dbReference>
<dbReference type="EMBL" id="JAAMOW010000009">
    <property type="protein sequence ID" value="NGY06601.1"/>
    <property type="molecule type" value="Genomic_DNA"/>
</dbReference>
<feature type="signal peptide" evidence="1">
    <location>
        <begin position="1"/>
        <end position="25"/>
    </location>
</feature>
<dbReference type="Proteomes" id="UP000472676">
    <property type="component" value="Unassembled WGS sequence"/>
</dbReference>
<proteinExistence type="predicted"/>
<evidence type="ECO:0000256" key="1">
    <source>
        <dbReference type="SAM" id="SignalP"/>
    </source>
</evidence>
<reference evidence="2 3" key="1">
    <citation type="journal article" date="2014" name="Int. J. Syst. Evol. Microbiol.">
        <title>Solimonas terrae sp. nov., isolated from soil.</title>
        <authorList>
            <person name="Kim S.J."/>
            <person name="Moon J.Y."/>
            <person name="Weon H.Y."/>
            <person name="Ahn J.H."/>
            <person name="Chen W.M."/>
            <person name="Kwon S.W."/>
        </authorList>
    </citation>
    <scope>NUCLEOTIDE SEQUENCE [LARGE SCALE GENOMIC DNA]</scope>
    <source>
        <strain evidence="2 3">KIS83-12</strain>
    </source>
</reference>
<keyword evidence="3" id="KW-1185">Reference proteome</keyword>
<evidence type="ECO:0000313" key="2">
    <source>
        <dbReference type="EMBL" id="NGY06601.1"/>
    </source>
</evidence>
<feature type="chain" id="PRO_5026767707" description="SH3 domain-containing protein" evidence="1">
    <location>
        <begin position="26"/>
        <end position="124"/>
    </location>
</feature>
<sequence>MNTTSRPISIAATLLLGATALLLGACGSDAPKPLTARNVSAPLAPPQYLPPGLSTSLKQGDVVDLKAATALMLHPQGKGEVAEKLAPGTLVKLKARTLNSEGPWWLVDTATDAGWIPEAELLRK</sequence>
<comment type="caution">
    <text evidence="2">The sequence shown here is derived from an EMBL/GenBank/DDBJ whole genome shotgun (WGS) entry which is preliminary data.</text>
</comment>
<accession>A0A6M2BWN1</accession>
<evidence type="ECO:0008006" key="4">
    <source>
        <dbReference type="Google" id="ProtNLM"/>
    </source>
</evidence>
<dbReference type="AlphaFoldDB" id="A0A6M2BWN1"/>